<gene>
    <name evidence="1" type="ORF">PZA18_03770</name>
</gene>
<dbReference type="Proteomes" id="UP001172778">
    <property type="component" value="Unassembled WGS sequence"/>
</dbReference>
<keyword evidence="2" id="KW-1185">Reference proteome</keyword>
<evidence type="ECO:0000313" key="2">
    <source>
        <dbReference type="Proteomes" id="UP001172778"/>
    </source>
</evidence>
<proteinExistence type="predicted"/>
<accession>A0ABT7DSX4</accession>
<protein>
    <recommendedName>
        <fullName evidence="3">Tfp pilus assembly protein PilN</fullName>
    </recommendedName>
</protein>
<dbReference type="EMBL" id="JARRAF010000003">
    <property type="protein sequence ID" value="MDK2123169.1"/>
    <property type="molecule type" value="Genomic_DNA"/>
</dbReference>
<sequence length="207" mass="22889">MAKPKPTSKQEVLRRLFLPLRNLLLVSLLLAGLIGSAIHSRRIQTASNQAAATTLADAETRAEASKRDREAYNGFRNEFLTLKKNGVIGPEQRMPWIDYYSALVESGNPQSLKLTITPQRPFEQAPSQPLDNMQFFASRLSLDAKAYHEGDVLQMTDRLKQVAGAHLLQSCLLIRETSNKKDTNLDVHCEADIITLNAPAPIPVTGG</sequence>
<comment type="caution">
    <text evidence="1">The sequence shown here is derived from an EMBL/GenBank/DDBJ whole genome shotgun (WGS) entry which is preliminary data.</text>
</comment>
<organism evidence="1 2">
    <name type="scientific">Parachitinimonas caeni</name>
    <dbReference type="NCBI Taxonomy" id="3031301"/>
    <lineage>
        <taxon>Bacteria</taxon>
        <taxon>Pseudomonadati</taxon>
        <taxon>Pseudomonadota</taxon>
        <taxon>Betaproteobacteria</taxon>
        <taxon>Neisseriales</taxon>
        <taxon>Chitinibacteraceae</taxon>
        <taxon>Parachitinimonas</taxon>
    </lineage>
</organism>
<name>A0ABT7DSX4_9NEIS</name>
<evidence type="ECO:0008006" key="3">
    <source>
        <dbReference type="Google" id="ProtNLM"/>
    </source>
</evidence>
<dbReference type="RefSeq" id="WP_284099458.1">
    <property type="nucleotide sequence ID" value="NZ_JARRAF010000003.1"/>
</dbReference>
<reference evidence="1" key="1">
    <citation type="submission" date="2023-03" db="EMBL/GenBank/DDBJ databases">
        <title>Chitinimonas shenzhenensis gen. nov., sp. nov., a novel member of family Burkholderiaceae isolated from activated sludge collected in Shen Zhen, China.</title>
        <authorList>
            <person name="Wang X."/>
        </authorList>
    </citation>
    <scope>NUCLEOTIDE SEQUENCE</scope>
    <source>
        <strain evidence="1">DQS-5</strain>
    </source>
</reference>
<evidence type="ECO:0000313" key="1">
    <source>
        <dbReference type="EMBL" id="MDK2123169.1"/>
    </source>
</evidence>